<dbReference type="EMBL" id="JBEXIP010000024">
    <property type="protein sequence ID" value="MET8436232.1"/>
    <property type="molecule type" value="Genomic_DNA"/>
</dbReference>
<name>A0ABV2UEG0_9ACTN</name>
<reference evidence="1 2" key="1">
    <citation type="submission" date="2024-06" db="EMBL/GenBank/DDBJ databases">
        <title>The Natural Products Discovery Center: Release of the First 8490 Sequenced Strains for Exploring Actinobacteria Biosynthetic Diversity.</title>
        <authorList>
            <person name="Kalkreuter E."/>
            <person name="Kautsar S.A."/>
            <person name="Yang D."/>
            <person name="Bader C.D."/>
            <person name="Teijaro C.N."/>
            <person name="Fluegel L."/>
            <person name="Davis C.M."/>
            <person name="Simpson J.R."/>
            <person name="Lauterbach L."/>
            <person name="Steele A.D."/>
            <person name="Gui C."/>
            <person name="Meng S."/>
            <person name="Li G."/>
            <person name="Viehrig K."/>
            <person name="Ye F."/>
            <person name="Su P."/>
            <person name="Kiefer A.F."/>
            <person name="Nichols A."/>
            <person name="Cepeda A.J."/>
            <person name="Yan W."/>
            <person name="Fan B."/>
            <person name="Jiang Y."/>
            <person name="Adhikari A."/>
            <person name="Zheng C.-J."/>
            <person name="Schuster L."/>
            <person name="Cowan T.M."/>
            <person name="Smanski M.J."/>
            <person name="Chevrette M.G."/>
            <person name="De Carvalho L.P.S."/>
            <person name="Shen B."/>
        </authorList>
    </citation>
    <scope>NUCLEOTIDE SEQUENCE [LARGE SCALE GENOMIC DNA]</scope>
    <source>
        <strain evidence="1 2">NPDC005137</strain>
    </source>
</reference>
<proteinExistence type="predicted"/>
<dbReference type="SUPFAM" id="SSF55931">
    <property type="entry name" value="Glutamine synthetase/guanido kinase"/>
    <property type="match status" value="1"/>
</dbReference>
<dbReference type="Proteomes" id="UP001550044">
    <property type="component" value="Unassembled WGS sequence"/>
</dbReference>
<accession>A0ABV2UEG0</accession>
<gene>
    <name evidence="1" type="ORF">ABZV61_26310</name>
</gene>
<organism evidence="1 2">
    <name type="scientific">Streptomyces sp. 900116325</name>
    <dbReference type="NCBI Taxonomy" id="3154295"/>
    <lineage>
        <taxon>Bacteria</taxon>
        <taxon>Bacillati</taxon>
        <taxon>Actinomycetota</taxon>
        <taxon>Actinomycetes</taxon>
        <taxon>Kitasatosporales</taxon>
        <taxon>Streptomycetaceae</taxon>
        <taxon>Streptomyces</taxon>
    </lineage>
</organism>
<comment type="caution">
    <text evidence="1">The sequence shown here is derived from an EMBL/GenBank/DDBJ whole genome shotgun (WGS) entry which is preliminary data.</text>
</comment>
<dbReference type="InterPro" id="IPR014746">
    <property type="entry name" value="Gln_synth/guanido_kin_cat_dom"/>
</dbReference>
<protein>
    <submittedName>
        <fullName evidence="1">Uncharacterized protein</fullName>
    </submittedName>
</protein>
<dbReference type="Gene3D" id="3.30.590.20">
    <property type="match status" value="1"/>
</dbReference>
<dbReference type="RefSeq" id="WP_356711238.1">
    <property type="nucleotide sequence ID" value="NZ_JBEXIP010000024.1"/>
</dbReference>
<sequence>MGVLRVAAWQAGRAGLEGRLHHPLTMRPERAADVVRALLTHVRDALEDSGEEGRGSGPCRHEAGARFQRVLLGRASSLRAAVVECAARTRG</sequence>
<keyword evidence="2" id="KW-1185">Reference proteome</keyword>
<evidence type="ECO:0000313" key="1">
    <source>
        <dbReference type="EMBL" id="MET8436232.1"/>
    </source>
</evidence>
<evidence type="ECO:0000313" key="2">
    <source>
        <dbReference type="Proteomes" id="UP001550044"/>
    </source>
</evidence>